<evidence type="ECO:0000313" key="3">
    <source>
        <dbReference type="Proteomes" id="UP001239782"/>
    </source>
</evidence>
<feature type="transmembrane region" description="Helical" evidence="1">
    <location>
        <begin position="245"/>
        <end position="270"/>
    </location>
</feature>
<dbReference type="InterPro" id="IPR018750">
    <property type="entry name" value="DUF2306_membrane"/>
</dbReference>
<gene>
    <name evidence="2" type="ORF">Q9312_05435</name>
</gene>
<evidence type="ECO:0000313" key="2">
    <source>
        <dbReference type="EMBL" id="WMS88361.1"/>
    </source>
</evidence>
<feature type="transmembrane region" description="Helical" evidence="1">
    <location>
        <begin position="20"/>
        <end position="44"/>
    </location>
</feature>
<organism evidence="2 3">
    <name type="scientific">Pleionea litopenaei</name>
    <dbReference type="NCBI Taxonomy" id="3070815"/>
    <lineage>
        <taxon>Bacteria</taxon>
        <taxon>Pseudomonadati</taxon>
        <taxon>Pseudomonadota</taxon>
        <taxon>Gammaproteobacteria</taxon>
        <taxon>Oceanospirillales</taxon>
        <taxon>Pleioneaceae</taxon>
        <taxon>Pleionea</taxon>
    </lineage>
</organism>
<keyword evidence="1" id="KW-0472">Membrane</keyword>
<dbReference type="KEGG" id="plei:Q9312_05435"/>
<keyword evidence="1" id="KW-1133">Transmembrane helix</keyword>
<dbReference type="Proteomes" id="UP001239782">
    <property type="component" value="Chromosome"/>
</dbReference>
<feature type="transmembrane region" description="Helical" evidence="1">
    <location>
        <begin position="215"/>
        <end position="233"/>
    </location>
</feature>
<protein>
    <submittedName>
        <fullName evidence="2">DUF2306 domain-containing protein</fullName>
    </submittedName>
</protein>
<reference evidence="2 3" key="1">
    <citation type="submission" date="2023-08" db="EMBL/GenBank/DDBJ databases">
        <title>Pleionea litopenaei sp. nov., isolated from stomach of juvenile Litopenaeus vannamei.</title>
        <authorList>
            <person name="Rho A.M."/>
            <person name="Hwang C.Y."/>
        </authorList>
    </citation>
    <scope>NUCLEOTIDE SEQUENCE [LARGE SCALE GENOMIC DNA]</scope>
    <source>
        <strain evidence="2 3">HL-JVS1</strain>
    </source>
</reference>
<dbReference type="Pfam" id="PF10067">
    <property type="entry name" value="DUF2306"/>
    <property type="match status" value="1"/>
</dbReference>
<feature type="transmembrane region" description="Helical" evidence="1">
    <location>
        <begin position="78"/>
        <end position="100"/>
    </location>
</feature>
<keyword evidence="3" id="KW-1185">Reference proteome</keyword>
<sequence length="278" mass="30957">MNKSINNLASTNDSLAKRWIALAIRCWVGVVLIGQWMFAIYIFAQFTWPFMSGTIDESQFRHMIKGYVNGETFNNTLLLVHVIPVMFVCFSAVLQLIPLIRKRYPTFHRINGRLFLVIGLIGAIGGLYLTWITGSRLSNLGALGVTINGLLIPIAIFLAWRFALNKNFTLHRRFAVHAFILINGVWSFRLYLMGWYLINQGPLGNSSTIDGPADIVLSLASFLLPMAIAELVFRSEKSAQPKTLWTAAIAATFGTLVTLIGVVAASMMMWGPRILAAF</sequence>
<dbReference type="RefSeq" id="WP_309203572.1">
    <property type="nucleotide sequence ID" value="NZ_CP133548.1"/>
</dbReference>
<keyword evidence="1" id="KW-0812">Transmembrane</keyword>
<name>A0AA51X7Y3_9GAMM</name>
<accession>A0AA51X7Y3</accession>
<feature type="transmembrane region" description="Helical" evidence="1">
    <location>
        <begin position="174"/>
        <end position="195"/>
    </location>
</feature>
<evidence type="ECO:0000256" key="1">
    <source>
        <dbReference type="SAM" id="Phobius"/>
    </source>
</evidence>
<dbReference type="AlphaFoldDB" id="A0AA51X7Y3"/>
<proteinExistence type="predicted"/>
<feature type="transmembrane region" description="Helical" evidence="1">
    <location>
        <begin position="112"/>
        <end position="134"/>
    </location>
</feature>
<dbReference type="EMBL" id="CP133548">
    <property type="protein sequence ID" value="WMS88361.1"/>
    <property type="molecule type" value="Genomic_DNA"/>
</dbReference>
<feature type="transmembrane region" description="Helical" evidence="1">
    <location>
        <begin position="140"/>
        <end position="162"/>
    </location>
</feature>